<dbReference type="EnsemblProtists" id="HpaT800753">
    <property type="protein sequence ID" value="HpaP800753"/>
    <property type="gene ID" value="HpaG800753"/>
</dbReference>
<evidence type="ECO:0000313" key="2">
    <source>
        <dbReference type="Proteomes" id="UP000011713"/>
    </source>
</evidence>
<sequence length="142" mass="16158">MVYYSYLTLLRLLVDNSSTGYSHKGPCISPLTKSGVRFWFDLLSSGSDLEVHDDLKFAQTHHWTKRIWSCAPEHKQPVLDLNGVITVLGKFSSWDQAQPKGAGNLVYHSTIFQGLFAPFLFIDQSEHRKCEWLDSYCEGGML</sequence>
<organism evidence="1 2">
    <name type="scientific">Hyaloperonospora arabidopsidis (strain Emoy2)</name>
    <name type="common">Downy mildew agent</name>
    <name type="synonym">Peronospora arabidopsidis</name>
    <dbReference type="NCBI Taxonomy" id="559515"/>
    <lineage>
        <taxon>Eukaryota</taxon>
        <taxon>Sar</taxon>
        <taxon>Stramenopiles</taxon>
        <taxon>Oomycota</taxon>
        <taxon>Peronosporomycetes</taxon>
        <taxon>Peronosporales</taxon>
        <taxon>Peronosporaceae</taxon>
        <taxon>Hyaloperonospora</taxon>
    </lineage>
</organism>
<keyword evidence="2" id="KW-1185">Reference proteome</keyword>
<dbReference type="EMBL" id="JH598179">
    <property type="status" value="NOT_ANNOTATED_CDS"/>
    <property type="molecule type" value="Genomic_DNA"/>
</dbReference>
<accession>M4B3A4</accession>
<proteinExistence type="predicted"/>
<name>M4B3A4_HYAAE</name>
<dbReference type="AlphaFoldDB" id="M4B3A4"/>
<dbReference type="HOGENOM" id="CLU_1819540_0_0_1"/>
<evidence type="ECO:0000313" key="1">
    <source>
        <dbReference type="EnsemblProtists" id="HpaP800753"/>
    </source>
</evidence>
<dbReference type="Proteomes" id="UP000011713">
    <property type="component" value="Unassembled WGS sequence"/>
</dbReference>
<reference evidence="2" key="1">
    <citation type="journal article" date="2010" name="Science">
        <title>Signatures of adaptation to obligate biotrophy in the Hyaloperonospora arabidopsidis genome.</title>
        <authorList>
            <person name="Baxter L."/>
            <person name="Tripathy S."/>
            <person name="Ishaque N."/>
            <person name="Boot N."/>
            <person name="Cabral A."/>
            <person name="Kemen E."/>
            <person name="Thines M."/>
            <person name="Ah-Fong A."/>
            <person name="Anderson R."/>
            <person name="Badejoko W."/>
            <person name="Bittner-Eddy P."/>
            <person name="Boore J.L."/>
            <person name="Chibucos M.C."/>
            <person name="Coates M."/>
            <person name="Dehal P."/>
            <person name="Delehaunty K."/>
            <person name="Dong S."/>
            <person name="Downton P."/>
            <person name="Dumas B."/>
            <person name="Fabro G."/>
            <person name="Fronick C."/>
            <person name="Fuerstenberg S.I."/>
            <person name="Fulton L."/>
            <person name="Gaulin E."/>
            <person name="Govers F."/>
            <person name="Hughes L."/>
            <person name="Humphray S."/>
            <person name="Jiang R.H."/>
            <person name="Judelson H."/>
            <person name="Kamoun S."/>
            <person name="Kyung K."/>
            <person name="Meijer H."/>
            <person name="Minx P."/>
            <person name="Morris P."/>
            <person name="Nelson J."/>
            <person name="Phuntumart V."/>
            <person name="Qutob D."/>
            <person name="Rehmany A."/>
            <person name="Rougon-Cardoso A."/>
            <person name="Ryden P."/>
            <person name="Torto-Alalibo T."/>
            <person name="Studholme D."/>
            <person name="Wang Y."/>
            <person name="Win J."/>
            <person name="Wood J."/>
            <person name="Clifton S.W."/>
            <person name="Rogers J."/>
            <person name="Van den Ackerveken G."/>
            <person name="Jones J.D."/>
            <person name="McDowell J.M."/>
            <person name="Beynon J."/>
            <person name="Tyler B.M."/>
        </authorList>
    </citation>
    <scope>NUCLEOTIDE SEQUENCE [LARGE SCALE GENOMIC DNA]</scope>
    <source>
        <strain evidence="2">Emoy2</strain>
    </source>
</reference>
<reference evidence="1" key="2">
    <citation type="submission" date="2015-06" db="UniProtKB">
        <authorList>
            <consortium name="EnsemblProtists"/>
        </authorList>
    </citation>
    <scope>IDENTIFICATION</scope>
    <source>
        <strain evidence="1">Emoy2</strain>
    </source>
</reference>
<protein>
    <submittedName>
        <fullName evidence="1">Uncharacterized protein</fullName>
    </submittedName>
</protein>
<dbReference type="VEuPathDB" id="FungiDB:HpaG800753"/>
<dbReference type="InParanoid" id="M4B3A4"/>